<dbReference type="CDD" id="cd00299">
    <property type="entry name" value="GST_C_family"/>
    <property type="match status" value="1"/>
</dbReference>
<dbReference type="InterPro" id="IPR039683">
    <property type="entry name" value="Lsm12-like"/>
</dbReference>
<dbReference type="InterPro" id="IPR004045">
    <property type="entry name" value="Glutathione_S-Trfase_N"/>
</dbReference>
<name>A0A8J9YND9_BRALA</name>
<dbReference type="PROSITE" id="PS50404">
    <property type="entry name" value="GST_NTER"/>
    <property type="match status" value="1"/>
</dbReference>
<dbReference type="InterPro" id="IPR047574">
    <property type="entry name" value="AD"/>
</dbReference>
<dbReference type="Pfam" id="PF21166">
    <property type="entry name" value="LSM12_LSM"/>
    <property type="match status" value="1"/>
</dbReference>
<dbReference type="Pfam" id="PF14497">
    <property type="entry name" value="GST_C_3"/>
    <property type="match status" value="1"/>
</dbReference>
<dbReference type="SFLD" id="SFLDS00019">
    <property type="entry name" value="Glutathione_Transferase_(cytos"/>
    <property type="match status" value="1"/>
</dbReference>
<feature type="domain" description="GST C-terminal" evidence="2">
    <location>
        <begin position="87"/>
        <end position="212"/>
    </location>
</feature>
<evidence type="ECO:0000259" key="3">
    <source>
        <dbReference type="PROSITE" id="PS52001"/>
    </source>
</evidence>
<dbReference type="InterPro" id="IPR040079">
    <property type="entry name" value="Glutathione_S-Trfase"/>
</dbReference>
<evidence type="ECO:0000259" key="1">
    <source>
        <dbReference type="PROSITE" id="PS50404"/>
    </source>
</evidence>
<dbReference type="SUPFAM" id="SSF52833">
    <property type="entry name" value="Thioredoxin-like"/>
    <property type="match status" value="1"/>
</dbReference>
<reference evidence="4" key="1">
    <citation type="submission" date="2022-01" db="EMBL/GenBank/DDBJ databases">
        <authorList>
            <person name="Braso-Vives M."/>
        </authorList>
    </citation>
    <scope>NUCLEOTIDE SEQUENCE</scope>
</reference>
<feature type="domain" description="AD" evidence="3">
    <location>
        <begin position="284"/>
        <end position="378"/>
    </location>
</feature>
<evidence type="ECO:0000313" key="4">
    <source>
        <dbReference type="EMBL" id="CAH1238681.1"/>
    </source>
</evidence>
<dbReference type="SUPFAM" id="SSF47616">
    <property type="entry name" value="GST C-terminal domain-like"/>
    <property type="match status" value="1"/>
</dbReference>
<dbReference type="Pfam" id="PF13417">
    <property type="entry name" value="GST_N_3"/>
    <property type="match status" value="1"/>
</dbReference>
<dbReference type="InterPro" id="IPR048478">
    <property type="entry name" value="LSM12_LSM"/>
</dbReference>
<dbReference type="Gene3D" id="1.20.1050.10">
    <property type="match status" value="1"/>
</dbReference>
<accession>A0A8J9YND9</accession>
<dbReference type="SMART" id="SM00995">
    <property type="entry name" value="AD"/>
    <property type="match status" value="1"/>
</dbReference>
<proteinExistence type="predicted"/>
<dbReference type="InterPro" id="IPR036249">
    <property type="entry name" value="Thioredoxin-like_sf"/>
</dbReference>
<dbReference type="Gene3D" id="3.40.30.10">
    <property type="entry name" value="Glutaredoxin"/>
    <property type="match status" value="1"/>
</dbReference>
<dbReference type="InterPro" id="IPR019181">
    <property type="entry name" value="LSM12_ABD"/>
</dbReference>
<evidence type="ECO:0000259" key="2">
    <source>
        <dbReference type="PROSITE" id="PS50405"/>
    </source>
</evidence>
<dbReference type="PANTHER" id="PTHR13542">
    <property type="entry name" value="LSM12 HOMOLOG"/>
    <property type="match status" value="1"/>
</dbReference>
<sequence length="479" mass="53145">MASEIILHWASGSVPSMSVLIGLKEKGVDYTSKEVSYGDLKSEDILKLNPRGQVPILSHEELLITESVAMCLYLEKTFEDKSLIPSDVTQQTVVVQRMLQAQNIGVGPTSICCVREEDESENTDDIDHQKLAKEIDNWEEYLTGGPFITGGDFTMADVVFFPVLAYLVWEGLYLGGKYPKLEKYYNMVTAQAYFTPGEMLIKMAAPGPGDYFTFSVGSSVSCTTCLGQNIQGEVVAFDPPSKMLAIKSPSGKAPDRHDVRIVNLALVSHVDVVHECTEPPPVLPVLNFQKLDARARHECSEKWKAVNLIGIGVSAEGQKLFNTIHKTITETRWRDKDIVVLDDVVISPPYGLENCKGKEGQALAQVRKIVSLFLFLQDFLLRSTSRNSNFHRQTLLKGNYDHRPRTVQKARSSHFPGSHQLFAVLVAELVWVNPRPEPVSPSCCGDQCGSSKNHRADIFLLLRGPVQKLIGVPLTDVKT</sequence>
<feature type="domain" description="GST N-terminal" evidence="1">
    <location>
        <begin position="3"/>
        <end position="82"/>
    </location>
</feature>
<dbReference type="CDD" id="cd00570">
    <property type="entry name" value="GST_N_family"/>
    <property type="match status" value="1"/>
</dbReference>
<protein>
    <submittedName>
        <fullName evidence="4">LSM12 protein</fullName>
    </submittedName>
</protein>
<organism evidence="4 5">
    <name type="scientific">Branchiostoma lanceolatum</name>
    <name type="common">Common lancelet</name>
    <name type="synonym">Amphioxus lanceolatum</name>
    <dbReference type="NCBI Taxonomy" id="7740"/>
    <lineage>
        <taxon>Eukaryota</taxon>
        <taxon>Metazoa</taxon>
        <taxon>Chordata</taxon>
        <taxon>Cephalochordata</taxon>
        <taxon>Leptocardii</taxon>
        <taxon>Amphioxiformes</taxon>
        <taxon>Branchiostomatidae</taxon>
        <taxon>Branchiostoma</taxon>
    </lineage>
</organism>
<dbReference type="InterPro" id="IPR004046">
    <property type="entry name" value="GST_C"/>
</dbReference>
<dbReference type="Proteomes" id="UP000838412">
    <property type="component" value="Chromosome 10"/>
</dbReference>
<dbReference type="EMBL" id="OV696695">
    <property type="protein sequence ID" value="CAH1238681.1"/>
    <property type="molecule type" value="Genomic_DNA"/>
</dbReference>
<dbReference type="Pfam" id="PF09793">
    <property type="entry name" value="AD"/>
    <property type="match status" value="1"/>
</dbReference>
<dbReference type="PROSITE" id="PS52001">
    <property type="entry name" value="AD"/>
    <property type="match status" value="1"/>
</dbReference>
<dbReference type="AlphaFoldDB" id="A0A8J9YND9"/>
<keyword evidence="5" id="KW-1185">Reference proteome</keyword>
<dbReference type="InterPro" id="IPR010987">
    <property type="entry name" value="Glutathione-S-Trfase_C-like"/>
</dbReference>
<evidence type="ECO:0000313" key="5">
    <source>
        <dbReference type="Proteomes" id="UP000838412"/>
    </source>
</evidence>
<dbReference type="InterPro" id="IPR036282">
    <property type="entry name" value="Glutathione-S-Trfase_C_sf"/>
</dbReference>
<dbReference type="OrthoDB" id="1057137at2759"/>
<dbReference type="PROSITE" id="PS50405">
    <property type="entry name" value="GST_CTER"/>
    <property type="match status" value="1"/>
</dbReference>
<gene>
    <name evidence="4" type="primary">LSM12</name>
    <name evidence="4" type="ORF">BLAG_LOCUS3180</name>
</gene>
<dbReference type="SFLD" id="SFLDG00358">
    <property type="entry name" value="Main_(cytGST)"/>
    <property type="match status" value="1"/>
</dbReference>